<evidence type="ECO:0000313" key="2">
    <source>
        <dbReference type="Proteomes" id="UP000226525"/>
    </source>
</evidence>
<dbReference type="EMBL" id="NZEX01000158">
    <property type="protein sequence ID" value="MAH64390.1"/>
    <property type="molecule type" value="Genomic_DNA"/>
</dbReference>
<organism evidence="1 2">
    <name type="scientific">SAR324 cluster bacterium</name>
    <dbReference type="NCBI Taxonomy" id="2024889"/>
    <lineage>
        <taxon>Bacteria</taxon>
        <taxon>Deltaproteobacteria</taxon>
        <taxon>SAR324 cluster</taxon>
    </lineage>
</organism>
<comment type="caution">
    <text evidence="1">The sequence shown here is derived from an EMBL/GenBank/DDBJ whole genome shotgun (WGS) entry which is preliminary data.</text>
</comment>
<gene>
    <name evidence="1" type="ORF">CMN54_13285</name>
</gene>
<proteinExistence type="predicted"/>
<sequence>MANNYLSLFQEGSTLRYEHWNIERKEVTGYSTFLQIYLDEKKQWVEQNANIKPDGKVFTRKQLTFTDNGKIQSYTEEDLRDIYQVSTTYSGTTSESVLNRAGEIRNFKQQLEKGTVPLELIMLHMRSLMPELLKDKEIKFSIYASMLALELEEQGLPQSLSQLKMIAEPIRKRNYSAPWGAQEALQVDLYPASWTVRALLPAEKSRFRFVLATNVPYLILEFEEGKTRHTLLEWDNGDSKMIDEIKPLF</sequence>
<dbReference type="Proteomes" id="UP000226525">
    <property type="component" value="Unassembled WGS sequence"/>
</dbReference>
<reference evidence="2" key="1">
    <citation type="submission" date="2017-09" db="EMBL/GenBank/DDBJ databases">
        <title>The Reconstruction of 2,631 Draft Metagenome-Assembled Genomes from the Global Oceans.</title>
        <authorList>
            <person name="Tully B.J."/>
            <person name="Graham E.D."/>
            <person name="Heidelberg J.F."/>
        </authorList>
    </citation>
    <scope>NUCLEOTIDE SEQUENCE [LARGE SCALE GENOMIC DNA]</scope>
</reference>
<accession>A0A2D6YMJ4</accession>
<protein>
    <submittedName>
        <fullName evidence="1">Uncharacterized protein</fullName>
    </submittedName>
</protein>
<evidence type="ECO:0000313" key="1">
    <source>
        <dbReference type="EMBL" id="MAH64390.1"/>
    </source>
</evidence>
<name>A0A2D6YMJ4_9DELT</name>
<dbReference type="AlphaFoldDB" id="A0A2D6YMJ4"/>